<dbReference type="OrthoDB" id="6375694at2759"/>
<dbReference type="PaxDb" id="4097-A0A1S3ZYW0"/>
<dbReference type="AlphaFoldDB" id="A0A1S3ZYW0"/>
<dbReference type="STRING" id="4097.A0A1S3ZYW0"/>
<dbReference type="Proteomes" id="UP000790787">
    <property type="component" value="Chromosome 2"/>
</dbReference>
<protein>
    <submittedName>
        <fullName evidence="2">Uncharacterized protein LOC107791983</fullName>
    </submittedName>
</protein>
<sequence>MGSVKARDIDGYKLWYSGTRSGRSKNGIGILADRELRELVVEVRRVNDRLMAIKLVVRGLTLNVISAWMRRSKGAFGINWMREAAREVLGVSKGYFGRHKGDLLYNGEVQEKVEGKKVVYWKLVESNGEEEKRTNREWYKRTKKEAKLAIMVAKTAIFRCLYEELRYKGGDKKSYKLAKVRERKPRDLDQVKCIKDEEDRVSMEEPYIRRRWQAYFDKLLNKKGERDIVLGDLEHSESHCGFGYCRCIKIEEVKGAMHKMSRERAIRPNKIPVEF</sequence>
<dbReference type="GeneID" id="107791983"/>
<accession>A0A1S3ZYW0</accession>
<reference evidence="2" key="2">
    <citation type="submission" date="2025-08" db="UniProtKB">
        <authorList>
            <consortium name="RefSeq"/>
        </authorList>
    </citation>
    <scope>IDENTIFICATION</scope>
    <source>
        <tissue evidence="2">Leaf</tissue>
    </source>
</reference>
<organism evidence="1 2">
    <name type="scientific">Nicotiana tabacum</name>
    <name type="common">Common tobacco</name>
    <dbReference type="NCBI Taxonomy" id="4097"/>
    <lineage>
        <taxon>Eukaryota</taxon>
        <taxon>Viridiplantae</taxon>
        <taxon>Streptophyta</taxon>
        <taxon>Embryophyta</taxon>
        <taxon>Tracheophyta</taxon>
        <taxon>Spermatophyta</taxon>
        <taxon>Magnoliopsida</taxon>
        <taxon>eudicotyledons</taxon>
        <taxon>Gunneridae</taxon>
        <taxon>Pentapetalae</taxon>
        <taxon>asterids</taxon>
        <taxon>lamiids</taxon>
        <taxon>Solanales</taxon>
        <taxon>Solanaceae</taxon>
        <taxon>Nicotianoideae</taxon>
        <taxon>Nicotianeae</taxon>
        <taxon>Nicotiana</taxon>
    </lineage>
</organism>
<keyword evidence="1" id="KW-1185">Reference proteome</keyword>
<evidence type="ECO:0000313" key="2">
    <source>
        <dbReference type="RefSeq" id="XP_016469632.1"/>
    </source>
</evidence>
<dbReference type="KEGG" id="nta:107791983"/>
<gene>
    <name evidence="2" type="primary">LOC107791983</name>
</gene>
<name>A0A1S3ZYW0_TOBAC</name>
<proteinExistence type="predicted"/>
<dbReference type="RefSeq" id="XP_016469632.1">
    <property type="nucleotide sequence ID" value="XM_016614146.1"/>
</dbReference>
<evidence type="ECO:0000313" key="1">
    <source>
        <dbReference type="Proteomes" id="UP000790787"/>
    </source>
</evidence>
<reference evidence="1" key="1">
    <citation type="journal article" date="2014" name="Nat. Commun.">
        <title>The tobacco genome sequence and its comparison with those of tomato and potato.</title>
        <authorList>
            <person name="Sierro N."/>
            <person name="Battey J.N."/>
            <person name="Ouadi S."/>
            <person name="Bakaher N."/>
            <person name="Bovet L."/>
            <person name="Willig A."/>
            <person name="Goepfert S."/>
            <person name="Peitsch M.C."/>
            <person name="Ivanov N.V."/>
        </authorList>
    </citation>
    <scope>NUCLEOTIDE SEQUENCE [LARGE SCALE GENOMIC DNA]</scope>
</reference>